<dbReference type="GO" id="GO:0005634">
    <property type="term" value="C:nucleus"/>
    <property type="evidence" value="ECO:0007669"/>
    <property type="project" value="UniProtKB-SubCell"/>
</dbReference>
<evidence type="ECO:0000256" key="5">
    <source>
        <dbReference type="ARBA" id="ARBA00023242"/>
    </source>
</evidence>
<dbReference type="SMART" id="SM00426">
    <property type="entry name" value="TEA"/>
    <property type="match status" value="1"/>
</dbReference>
<dbReference type="GO" id="GO:0005667">
    <property type="term" value="C:transcription regulator complex"/>
    <property type="evidence" value="ECO:0007669"/>
    <property type="project" value="TreeGrafter"/>
</dbReference>
<evidence type="ECO:0000256" key="6">
    <source>
        <dbReference type="PROSITE-ProRule" id="PRU00505"/>
    </source>
</evidence>
<feature type="region of interest" description="Disordered" evidence="7">
    <location>
        <begin position="468"/>
        <end position="505"/>
    </location>
</feature>
<evidence type="ECO:0000256" key="4">
    <source>
        <dbReference type="ARBA" id="ARBA00023163"/>
    </source>
</evidence>
<protein>
    <submittedName>
        <fullName evidence="9">Transcriptional enhancer factor TEF-1-like</fullName>
    </submittedName>
</protein>
<feature type="region of interest" description="Disordered" evidence="7">
    <location>
        <begin position="81"/>
        <end position="157"/>
    </location>
</feature>
<feature type="DNA-binding region" description="TEA" evidence="6">
    <location>
        <begin position="267"/>
        <end position="343"/>
    </location>
</feature>
<dbReference type="Gene3D" id="6.10.20.40">
    <property type="entry name" value="TEA/ATTS domain"/>
    <property type="match status" value="1"/>
</dbReference>
<evidence type="ECO:0000313" key="9">
    <source>
        <dbReference type="EMBL" id="KAI6657986.1"/>
    </source>
</evidence>
<dbReference type="Pfam" id="PF17725">
    <property type="entry name" value="YBD"/>
    <property type="match status" value="1"/>
</dbReference>
<accession>A0AAV7KCE4</accession>
<comment type="subcellular location">
    <subcellularLocation>
        <location evidence="1">Nucleus</location>
    </subcellularLocation>
</comment>
<dbReference type="Pfam" id="PF01285">
    <property type="entry name" value="TEA"/>
    <property type="match status" value="1"/>
</dbReference>
<dbReference type="PANTHER" id="PTHR11834">
    <property type="entry name" value="TRANSCRIPTIONAL ENHANCER FACTOR TEF RELATED"/>
    <property type="match status" value="1"/>
</dbReference>
<feature type="compositionally biased region" description="Polar residues" evidence="7">
    <location>
        <begin position="237"/>
        <end position="266"/>
    </location>
</feature>
<comment type="caution">
    <text evidence="9">The sequence shown here is derived from an EMBL/GenBank/DDBJ whole genome shotgun (WGS) entry which is preliminary data.</text>
</comment>
<dbReference type="Gene3D" id="2.70.50.80">
    <property type="match status" value="1"/>
</dbReference>
<dbReference type="InterPro" id="IPR050937">
    <property type="entry name" value="TEC1_TEAD_TF"/>
</dbReference>
<proteinExistence type="predicted"/>
<dbReference type="PANTHER" id="PTHR11834:SF0">
    <property type="entry name" value="PROTEIN SCALLOPED"/>
    <property type="match status" value="1"/>
</dbReference>
<dbReference type="FunFam" id="2.70.50.80:FF:000003">
    <property type="entry name" value="Scalloped, isoform D"/>
    <property type="match status" value="1"/>
</dbReference>
<dbReference type="PROSITE" id="PS51088">
    <property type="entry name" value="TEA_2"/>
    <property type="match status" value="1"/>
</dbReference>
<dbReference type="GO" id="GO:0000978">
    <property type="term" value="F:RNA polymerase II cis-regulatory region sequence-specific DNA binding"/>
    <property type="evidence" value="ECO:0007669"/>
    <property type="project" value="TreeGrafter"/>
</dbReference>
<keyword evidence="3" id="KW-0238">DNA-binding</keyword>
<keyword evidence="2" id="KW-0805">Transcription regulation</keyword>
<dbReference type="Proteomes" id="UP001165289">
    <property type="component" value="Unassembled WGS sequence"/>
</dbReference>
<sequence length="722" mass="78993">MADDTVLPTAFVYGTHLINPVSIGLHPTPVSLSNLMTGVTGHPININTTFANPHKQVFSPTNIASGPQTMFVHQPTIAENEPSAAVSSPVTITTNTGTEWKQSTGQKRQRRSSTNDNSQNPSTPTKHTPTTNQVYEWNNPTPDTNTAPPLTPTTSDTIQSMLIPSSIMTSQGQILPGRPCSTPVTPTGTPTGLGLWPGINRQLMMKDTHTSQSIDYSDAGSDDSSDTPQSKIPAGDWTQTQNGSLNTSLPQTPTSTTDASDPNTPGANDAEGVWSPDIEQAFQEALAIYPPCGRRKIILSDEGKMYGRNELIARYIKLRTGKSRSRKQVSSHIQVLAKKKAREIQGKIKDPVAKDKAMANLSSMSSAQIVSASSIHRPNINLFPSPGIAPNAVPMGHMFASGPGELNPITIKQEPSLMWHPSGHALVQQPHALPTHFQNLAGGMIPISLSLYPSSVGQIAVPSSNATIEPGRATNSSPILTNQSLSPIEGGNSIQDRVSNPNSQPTPLELPLKLVEFCAFVESQSTQSENPRKHIFAQITDANFNDQDMETIDISHIRDKFPEKSGGLRDLYEKGPPHAFFLVKFWGNVNTPLIEEPNCFYGVSSRFEGSENKTITCSTKVCSFGTQVVEKVETEYAKFENSGFVYRINRSPMCEYILNFIQRLYNLPENYMMNNVLEHFTILQVVSDRDTQETLICLAYLFEVNSDDNGNKFRLYRLTKGN</sequence>
<dbReference type="PRINTS" id="PR00065">
    <property type="entry name" value="TEADOMAIN"/>
</dbReference>
<feature type="region of interest" description="Disordered" evidence="7">
    <location>
        <begin position="210"/>
        <end position="272"/>
    </location>
</feature>
<name>A0AAV7KCE4_9METZ</name>
<reference evidence="9 10" key="1">
    <citation type="journal article" date="2023" name="BMC Biol.">
        <title>The compact genome of the sponge Oopsacas minuta (Hexactinellida) is lacking key metazoan core genes.</title>
        <authorList>
            <person name="Santini S."/>
            <person name="Schenkelaars Q."/>
            <person name="Jourda C."/>
            <person name="Duchesne M."/>
            <person name="Belahbib H."/>
            <person name="Rocher C."/>
            <person name="Selva M."/>
            <person name="Riesgo A."/>
            <person name="Vervoort M."/>
            <person name="Leys S.P."/>
            <person name="Kodjabachian L."/>
            <person name="Le Bivic A."/>
            <person name="Borchiellini C."/>
            <person name="Claverie J.M."/>
            <person name="Renard E."/>
        </authorList>
    </citation>
    <scope>NUCLEOTIDE SEQUENCE [LARGE SCALE GENOMIC DNA]</scope>
    <source>
        <strain evidence="9">SPO-2</strain>
    </source>
</reference>
<feature type="compositionally biased region" description="Polar residues" evidence="7">
    <location>
        <begin position="85"/>
        <end position="136"/>
    </location>
</feature>
<gene>
    <name evidence="9" type="ORF">LOD99_15701</name>
</gene>
<keyword evidence="5" id="KW-0539">Nucleus</keyword>
<dbReference type="GO" id="GO:0000981">
    <property type="term" value="F:DNA-binding transcription factor activity, RNA polymerase II-specific"/>
    <property type="evidence" value="ECO:0007669"/>
    <property type="project" value="TreeGrafter"/>
</dbReference>
<evidence type="ECO:0000256" key="1">
    <source>
        <dbReference type="ARBA" id="ARBA00004123"/>
    </source>
</evidence>
<feature type="domain" description="TEA" evidence="8">
    <location>
        <begin position="267"/>
        <end position="343"/>
    </location>
</feature>
<dbReference type="AlphaFoldDB" id="A0AAV7KCE4"/>
<keyword evidence="10" id="KW-1185">Reference proteome</keyword>
<evidence type="ECO:0000256" key="2">
    <source>
        <dbReference type="ARBA" id="ARBA00023015"/>
    </source>
</evidence>
<dbReference type="InterPro" id="IPR041086">
    <property type="entry name" value="YBD"/>
</dbReference>
<dbReference type="GO" id="GO:0048568">
    <property type="term" value="P:embryonic organ development"/>
    <property type="evidence" value="ECO:0007669"/>
    <property type="project" value="TreeGrafter"/>
</dbReference>
<evidence type="ECO:0000313" key="10">
    <source>
        <dbReference type="Proteomes" id="UP001165289"/>
    </source>
</evidence>
<dbReference type="InterPro" id="IPR000818">
    <property type="entry name" value="TEA/ATTS_dom"/>
</dbReference>
<keyword evidence="4" id="KW-0804">Transcription</keyword>
<organism evidence="9 10">
    <name type="scientific">Oopsacas minuta</name>
    <dbReference type="NCBI Taxonomy" id="111878"/>
    <lineage>
        <taxon>Eukaryota</taxon>
        <taxon>Metazoa</taxon>
        <taxon>Porifera</taxon>
        <taxon>Hexactinellida</taxon>
        <taxon>Hexasterophora</taxon>
        <taxon>Lyssacinosida</taxon>
        <taxon>Leucopsacidae</taxon>
        <taxon>Oopsacas</taxon>
    </lineage>
</organism>
<dbReference type="EMBL" id="JAKMXF010000110">
    <property type="protein sequence ID" value="KAI6657986.1"/>
    <property type="molecule type" value="Genomic_DNA"/>
</dbReference>
<evidence type="ECO:0000256" key="7">
    <source>
        <dbReference type="SAM" id="MobiDB-lite"/>
    </source>
</evidence>
<evidence type="ECO:0000259" key="8">
    <source>
        <dbReference type="PROSITE" id="PS51088"/>
    </source>
</evidence>
<feature type="compositionally biased region" description="Low complexity" evidence="7">
    <location>
        <begin position="138"/>
        <end position="154"/>
    </location>
</feature>
<evidence type="ECO:0000256" key="3">
    <source>
        <dbReference type="ARBA" id="ARBA00023125"/>
    </source>
</evidence>
<dbReference type="InterPro" id="IPR038096">
    <property type="entry name" value="TEA/ATTS_sf"/>
</dbReference>
<dbReference type="GO" id="GO:0035329">
    <property type="term" value="P:hippo signaling"/>
    <property type="evidence" value="ECO:0007669"/>
    <property type="project" value="TreeGrafter"/>
</dbReference>